<keyword evidence="3 6" id="KW-1133">Transmembrane helix</keyword>
<feature type="transmembrane region" description="Helical" evidence="6">
    <location>
        <begin position="20"/>
        <end position="45"/>
    </location>
</feature>
<feature type="transmembrane region" description="Helical" evidence="6">
    <location>
        <begin position="118"/>
        <end position="151"/>
    </location>
</feature>
<evidence type="ECO:0000256" key="5">
    <source>
        <dbReference type="ARBA" id="ARBA00038268"/>
    </source>
</evidence>
<comment type="similarity">
    <text evidence="5">Belongs to the membrane-bound acyltransferase family. HHAT subfamily.</text>
</comment>
<reference evidence="8" key="1">
    <citation type="submission" date="2017-02" db="UniProtKB">
        <authorList>
            <consortium name="WormBaseParasite"/>
        </authorList>
    </citation>
    <scope>IDENTIFICATION</scope>
</reference>
<evidence type="ECO:0000256" key="1">
    <source>
        <dbReference type="ARBA" id="ARBA00004141"/>
    </source>
</evidence>
<dbReference type="STRING" id="1147741.A0A0R3RRX2"/>
<accession>A0A0R3RRX2</accession>
<dbReference type="Pfam" id="PF03062">
    <property type="entry name" value="MBOAT"/>
    <property type="match status" value="1"/>
</dbReference>
<sequence>MTATTDKRVKATKTNRGFLFEYPALPSVELGFCYLVVGCSMIYAWSQVIIASNKYQFQYWHSIRVDRLPFIGERYMDESNWEWSAWSPVGFMLLPFFAIHSIIFNVGGHFISDQILQYITIIYSVIYSCILFSKLLVLLSLIQGTVIFFAAYFYSLFFYYLHQLAVWLSSMPVLYLTLHYTYHLSTNPLLVVIFVCYTLLSYISYNLEAQNGATRPEDNTLLKRYIRMLFYAFYPPYMTTLVVIYPEFERQMSQRRIKTRNWRQVIFFAARIAFWWFLIYLMLHFMYFEWILYDTDYAKNLPKNEFVSLGMALGIFFHLRYVVIFGLPRIFALADNMEPAAGPICINRLTLYSKAWRYFDRGLYSFFKTYIFIPICMPTFSIQRKIFGVILSYCFVLLWHGIHQANIIWIVLNIFGLFMEYGCKGLYGIKQVQQWREKHITDIAFRRIIACFHVIPFVLGLYSNLYFLGGFEVGSMFVTRIWCEETLTMRFPAILLITLAYFYSQVCIEIDRKLSLAAIKNNSKKHC</sequence>
<dbReference type="AlphaFoldDB" id="A0A0R3RRX2"/>
<keyword evidence="4 6" id="KW-0472">Membrane</keyword>
<evidence type="ECO:0000256" key="4">
    <source>
        <dbReference type="ARBA" id="ARBA00023136"/>
    </source>
</evidence>
<keyword evidence="2 6" id="KW-0812">Transmembrane</keyword>
<evidence type="ECO:0000313" key="7">
    <source>
        <dbReference type="Proteomes" id="UP000050640"/>
    </source>
</evidence>
<feature type="transmembrane region" description="Helical" evidence="6">
    <location>
        <begin position="386"/>
        <end position="402"/>
    </location>
</feature>
<feature type="transmembrane region" description="Helical" evidence="6">
    <location>
        <begin position="448"/>
        <end position="467"/>
    </location>
</feature>
<feature type="transmembrane region" description="Helical" evidence="6">
    <location>
        <begin position="487"/>
        <end position="504"/>
    </location>
</feature>
<feature type="transmembrane region" description="Helical" evidence="6">
    <location>
        <begin position="225"/>
        <end position="245"/>
    </location>
</feature>
<dbReference type="GO" id="GO:0005783">
    <property type="term" value="C:endoplasmic reticulum"/>
    <property type="evidence" value="ECO:0007669"/>
    <property type="project" value="TreeGrafter"/>
</dbReference>
<evidence type="ECO:0000256" key="3">
    <source>
        <dbReference type="ARBA" id="ARBA00022989"/>
    </source>
</evidence>
<dbReference type="WBParaSite" id="EEL_0000452101-mRNA-1">
    <property type="protein sequence ID" value="EEL_0000452101-mRNA-1"/>
    <property type="gene ID" value="EEL_0000452101"/>
</dbReference>
<dbReference type="PANTHER" id="PTHR13285:SF22">
    <property type="entry name" value="PROTEIN-CYSTEINE N-PALMITOYLTRANSFERASE HHAT"/>
    <property type="match status" value="1"/>
</dbReference>
<dbReference type="GO" id="GO:0016409">
    <property type="term" value="F:palmitoyltransferase activity"/>
    <property type="evidence" value="ECO:0007669"/>
    <property type="project" value="TreeGrafter"/>
</dbReference>
<keyword evidence="7" id="KW-1185">Reference proteome</keyword>
<comment type="subcellular location">
    <subcellularLocation>
        <location evidence="1">Membrane</location>
        <topology evidence="1">Multi-pass membrane protein</topology>
    </subcellularLocation>
</comment>
<feature type="transmembrane region" description="Helical" evidence="6">
    <location>
        <begin position="408"/>
        <end position="427"/>
    </location>
</feature>
<dbReference type="PANTHER" id="PTHR13285">
    <property type="entry name" value="ACYLTRANSFERASE"/>
    <property type="match status" value="1"/>
</dbReference>
<feature type="transmembrane region" description="Helical" evidence="6">
    <location>
        <begin position="157"/>
        <end position="176"/>
    </location>
</feature>
<organism evidence="7 8">
    <name type="scientific">Elaeophora elaphi</name>
    <dbReference type="NCBI Taxonomy" id="1147741"/>
    <lineage>
        <taxon>Eukaryota</taxon>
        <taxon>Metazoa</taxon>
        <taxon>Ecdysozoa</taxon>
        <taxon>Nematoda</taxon>
        <taxon>Chromadorea</taxon>
        <taxon>Rhabditida</taxon>
        <taxon>Spirurina</taxon>
        <taxon>Spiruromorpha</taxon>
        <taxon>Filarioidea</taxon>
        <taxon>Onchocercidae</taxon>
        <taxon>Elaeophora</taxon>
    </lineage>
</organism>
<feature type="transmembrane region" description="Helical" evidence="6">
    <location>
        <begin position="188"/>
        <end position="205"/>
    </location>
</feature>
<dbReference type="GO" id="GO:0016020">
    <property type="term" value="C:membrane"/>
    <property type="evidence" value="ECO:0007669"/>
    <property type="project" value="UniProtKB-SubCell"/>
</dbReference>
<dbReference type="InterPro" id="IPR051085">
    <property type="entry name" value="MB_O-acyltransferase"/>
</dbReference>
<feature type="transmembrane region" description="Helical" evidence="6">
    <location>
        <begin position="85"/>
        <end position="106"/>
    </location>
</feature>
<proteinExistence type="inferred from homology"/>
<protein>
    <submittedName>
        <fullName evidence="8">Protein-cysteine N-palmitoyltransferase Rasp</fullName>
    </submittedName>
</protein>
<feature type="transmembrane region" description="Helical" evidence="6">
    <location>
        <begin position="265"/>
        <end position="286"/>
    </location>
</feature>
<name>A0A0R3RRX2_9BILA</name>
<dbReference type="InterPro" id="IPR004299">
    <property type="entry name" value="MBOAT_fam"/>
</dbReference>
<evidence type="ECO:0000313" key="8">
    <source>
        <dbReference type="WBParaSite" id="EEL_0000452101-mRNA-1"/>
    </source>
</evidence>
<evidence type="ECO:0000256" key="2">
    <source>
        <dbReference type="ARBA" id="ARBA00022692"/>
    </source>
</evidence>
<feature type="transmembrane region" description="Helical" evidence="6">
    <location>
        <begin position="306"/>
        <end position="327"/>
    </location>
</feature>
<evidence type="ECO:0000256" key="6">
    <source>
        <dbReference type="SAM" id="Phobius"/>
    </source>
</evidence>
<dbReference type="Proteomes" id="UP000050640">
    <property type="component" value="Unplaced"/>
</dbReference>